<reference evidence="5 6" key="1">
    <citation type="journal article" date="2011" name="Proc. Natl. Acad. Sci. U.S.A.">
        <title>Niche of harmful alga Aureococcus anophagefferens revealed through ecogenomics.</title>
        <authorList>
            <person name="Gobler C.J."/>
            <person name="Berry D.L."/>
            <person name="Dyhrman S.T."/>
            <person name="Wilhelm S.W."/>
            <person name="Salamov A."/>
            <person name="Lobanov A.V."/>
            <person name="Zhang Y."/>
            <person name="Collier J.L."/>
            <person name="Wurch L.L."/>
            <person name="Kustka A.B."/>
            <person name="Dill B.D."/>
            <person name="Shah M."/>
            <person name="VerBerkmoes N.C."/>
            <person name="Kuo A."/>
            <person name="Terry A."/>
            <person name="Pangilinan J."/>
            <person name="Lindquist E.A."/>
            <person name="Lucas S."/>
            <person name="Paulsen I.T."/>
            <person name="Hattenrath-Lehmann T.K."/>
            <person name="Talmage S.C."/>
            <person name="Walker E.A."/>
            <person name="Koch F."/>
            <person name="Burson A.M."/>
            <person name="Marcoval M.A."/>
            <person name="Tang Y.Z."/>
            <person name="Lecleir G.R."/>
            <person name="Coyne K.J."/>
            <person name="Berg G.M."/>
            <person name="Bertrand E.M."/>
            <person name="Saito M.A."/>
            <person name="Gladyshev V.N."/>
            <person name="Grigoriev I.V."/>
        </authorList>
    </citation>
    <scope>NUCLEOTIDE SEQUENCE [LARGE SCALE GENOMIC DNA]</scope>
    <source>
        <strain evidence="6">CCMP 1984</strain>
    </source>
</reference>
<proteinExistence type="predicted"/>
<evidence type="ECO:0000256" key="1">
    <source>
        <dbReference type="ARBA" id="ARBA00022737"/>
    </source>
</evidence>
<organism evidence="6">
    <name type="scientific">Aureococcus anophagefferens</name>
    <name type="common">Harmful bloom alga</name>
    <dbReference type="NCBI Taxonomy" id="44056"/>
    <lineage>
        <taxon>Eukaryota</taxon>
        <taxon>Sar</taxon>
        <taxon>Stramenopiles</taxon>
        <taxon>Ochrophyta</taxon>
        <taxon>Pelagophyceae</taxon>
        <taxon>Pelagomonadales</taxon>
        <taxon>Pelagomonadaceae</taxon>
        <taxon>Aureococcus</taxon>
    </lineage>
</organism>
<feature type="repeat" description="TPR" evidence="3">
    <location>
        <begin position="747"/>
        <end position="780"/>
    </location>
</feature>
<evidence type="ECO:0000256" key="2">
    <source>
        <dbReference type="ARBA" id="ARBA00022803"/>
    </source>
</evidence>
<evidence type="ECO:0000313" key="5">
    <source>
        <dbReference type="EMBL" id="EGB10701.1"/>
    </source>
</evidence>
<evidence type="ECO:0000313" key="6">
    <source>
        <dbReference type="Proteomes" id="UP000002729"/>
    </source>
</evidence>
<dbReference type="Gene3D" id="1.25.40.10">
    <property type="entry name" value="Tetratricopeptide repeat domain"/>
    <property type="match status" value="2"/>
</dbReference>
<dbReference type="SUPFAM" id="SSF48452">
    <property type="entry name" value="TPR-like"/>
    <property type="match status" value="2"/>
</dbReference>
<dbReference type="KEGG" id="aaf:AURANDRAFT_62132"/>
<keyword evidence="1" id="KW-0677">Repeat</keyword>
<dbReference type="InParanoid" id="F0Y2G8"/>
<feature type="signal peptide" evidence="4">
    <location>
        <begin position="1"/>
        <end position="19"/>
    </location>
</feature>
<dbReference type="PROSITE" id="PS50005">
    <property type="entry name" value="TPR"/>
    <property type="match status" value="1"/>
</dbReference>
<dbReference type="AlphaFoldDB" id="F0Y2G8"/>
<dbReference type="OrthoDB" id="4350at2759"/>
<keyword evidence="4" id="KW-0732">Signal</keyword>
<dbReference type="PANTHER" id="PTHR45641">
    <property type="entry name" value="TETRATRICOPEPTIDE REPEAT PROTEIN (AFU_ORTHOLOGUE AFUA_6G03870)"/>
    <property type="match status" value="1"/>
</dbReference>
<dbReference type="PANTHER" id="PTHR45641:SF19">
    <property type="entry name" value="NEPHROCYSTIN-3"/>
    <property type="match status" value="1"/>
</dbReference>
<protein>
    <submittedName>
        <fullName evidence="5">Uncharacterized protein</fullName>
    </submittedName>
</protein>
<evidence type="ECO:0000256" key="3">
    <source>
        <dbReference type="PROSITE-ProRule" id="PRU00339"/>
    </source>
</evidence>
<name>F0Y2G8_AURAN</name>
<dbReference type="InterPro" id="IPR011990">
    <property type="entry name" value="TPR-like_helical_dom_sf"/>
</dbReference>
<feature type="chain" id="PRO_5003261287" evidence="4">
    <location>
        <begin position="20"/>
        <end position="851"/>
    </location>
</feature>
<dbReference type="Proteomes" id="UP000002729">
    <property type="component" value="Unassembled WGS sequence"/>
</dbReference>
<keyword evidence="6" id="KW-1185">Reference proteome</keyword>
<sequence length="851" mass="91054">MRSHQLLVAVAALVPAALSWQPSTRLSGVPSALSTRSARTSLRMSDVDTEEAEIMADAEKIAKTKRSNMFNENGVAYAPWMVNQVDEDAVNIARAMRKDKKRVERLAMLEKQGTVNILDAATSELSGIGLKAKCVDDGEVELLWGTNDEEDNKGFVVEKKLVGRSEWEEVASYSSWSPLKSKGTLGGAYSYVDVTAEEGEWLYRVVAEQVDNTRAITCQVGISVESAGQALQTKIIVGAAAVLGVGFLAAGALLDPIRGGVRAVRTLRRKASPESLELLEQLETLLEDRSRLDKFSADAFGPSVLDLEDYDEGFRSDDPDDLEVVLDRARAAQDALDAFCLAAAAAAGLGPEAYERARRKGFGRAADKVRADYDGDAQRLRDGARGSLVAETEGDLARLLRTLMRSNGDTARVVRFANRFRRPPFTGYRDALFTVRLGDGGRAPVLAEVQVHYGPLADSARLAFRAYFRRGRAAEKLDVLRRLAERASPDFQAGVEAALAGDDGDLLARTCSSVRGDVELAVAARRRLVDLAVDASGKGSLAHAAALEGEALVLEAEGRLEDAAPLLESVLAMREAALGPSHARVADAARRLARLRRADGDTAGALALHRRDLAIREAAAPRSRAAATSLNNLAEALAGDDPGAAAALLERACAIWEAAGEDLEFATASSNLARCLDDGGRGDAAAAAARRALAALVRAVGDGGPAVAACHHALGVILRDGDEAEAAFEKAVSLKERHFGFGHLRVAASWRGLGKARLRVRKFAEAEQAFRRDVAISEDKLGPDAPELAARYNNYAMLLWRLGRPAEAAPFQEKGLAIKRRLGDAAAERTYDGELDGMLAGEPYPYGGRAA</sequence>
<dbReference type="eggNOG" id="KOG1840">
    <property type="taxonomic scope" value="Eukaryota"/>
</dbReference>
<dbReference type="SMART" id="SM00028">
    <property type="entry name" value="TPR"/>
    <property type="match status" value="6"/>
</dbReference>
<gene>
    <name evidence="5" type="ORF">AURANDRAFT_62132</name>
</gene>
<dbReference type="Pfam" id="PF13424">
    <property type="entry name" value="TPR_12"/>
    <property type="match status" value="2"/>
</dbReference>
<accession>F0Y2G8</accession>
<dbReference type="RefSeq" id="XP_009034292.1">
    <property type="nucleotide sequence ID" value="XM_009036044.1"/>
</dbReference>
<dbReference type="InterPro" id="IPR019734">
    <property type="entry name" value="TPR_rpt"/>
</dbReference>
<dbReference type="EMBL" id="GL833123">
    <property type="protein sequence ID" value="EGB10701.1"/>
    <property type="molecule type" value="Genomic_DNA"/>
</dbReference>
<dbReference type="GeneID" id="20223747"/>
<keyword evidence="2 3" id="KW-0802">TPR repeat</keyword>
<evidence type="ECO:0000256" key="4">
    <source>
        <dbReference type="SAM" id="SignalP"/>
    </source>
</evidence>